<sequence length="172" mass="20056">MINKNLRLIYSSTSSDEKNCQKRKKYLVQSDQLGLFDDFKTIRIIFIPVADISSHLFINTLKKNEPYILLDTREFPDFFSVFISTNYALDEFKKNGIQYQRLPISFTSKNKENVWEQLSKLKIILDKHLEKKTNSPIVILSSTSSNLNRVSDKLIGYIKQEVNQVTFEHITG</sequence>
<accession>A0AAE2WH11</accession>
<gene>
    <name evidence="1" type="ORF">H4F45_09595</name>
</gene>
<comment type="caution">
    <text evidence="1">The sequence shown here is derived from an EMBL/GenBank/DDBJ whole genome shotgun (WGS) entry which is preliminary data.</text>
</comment>
<dbReference type="Proteomes" id="UP000768524">
    <property type="component" value="Unassembled WGS sequence"/>
</dbReference>
<reference evidence="1" key="1">
    <citation type="submission" date="2020-07" db="EMBL/GenBank/DDBJ databases">
        <title>A pangenomic view of the genus Pectobacterium provides insights into genome organization, phylogeny, and virulence.</title>
        <authorList>
            <person name="Jonkheer E."/>
            <person name="Brankovics B."/>
            <person name="Houwers I."/>
            <person name="Van Der Wolf J."/>
            <person name="Bonants P."/>
            <person name="Vreeburg R."/>
            <person name="Bollema R."/>
            <person name="De Haan J."/>
            <person name="Berke L."/>
            <person name="De Ridder D."/>
            <person name="Smit S."/>
            <person name="Van Der Lee T.A.J."/>
        </authorList>
    </citation>
    <scope>NUCLEOTIDE SEQUENCE</scope>
    <source>
        <strain evidence="1">NAK:433</strain>
    </source>
</reference>
<name>A0AAE2WH11_9GAMM</name>
<dbReference type="RefSeq" id="WP_130639935.1">
    <property type="nucleotide sequence ID" value="NZ_JACGEP010000021.1"/>
</dbReference>
<dbReference type="AlphaFoldDB" id="A0AAE2WH11"/>
<dbReference type="EMBL" id="JACGEP010000021">
    <property type="protein sequence ID" value="MBN3051724.1"/>
    <property type="molecule type" value="Genomic_DNA"/>
</dbReference>
<evidence type="ECO:0000313" key="1">
    <source>
        <dbReference type="EMBL" id="MBN3051724.1"/>
    </source>
</evidence>
<protein>
    <submittedName>
        <fullName evidence="1">Uncharacterized protein</fullName>
    </submittedName>
</protein>
<evidence type="ECO:0000313" key="2">
    <source>
        <dbReference type="Proteomes" id="UP000768524"/>
    </source>
</evidence>
<organism evidence="1 2">
    <name type="scientific">Pectobacterium brasiliense</name>
    <dbReference type="NCBI Taxonomy" id="180957"/>
    <lineage>
        <taxon>Bacteria</taxon>
        <taxon>Pseudomonadati</taxon>
        <taxon>Pseudomonadota</taxon>
        <taxon>Gammaproteobacteria</taxon>
        <taxon>Enterobacterales</taxon>
        <taxon>Pectobacteriaceae</taxon>
        <taxon>Pectobacterium</taxon>
    </lineage>
</organism>
<proteinExistence type="predicted"/>